<evidence type="ECO:0000313" key="4">
    <source>
        <dbReference type="EMBL" id="GBN53822.1"/>
    </source>
</evidence>
<organism evidence="2 6">
    <name type="scientific">Araneus ventricosus</name>
    <name type="common">Orbweaver spider</name>
    <name type="synonym">Epeira ventricosa</name>
    <dbReference type="NCBI Taxonomy" id="182803"/>
    <lineage>
        <taxon>Eukaryota</taxon>
        <taxon>Metazoa</taxon>
        <taxon>Ecdysozoa</taxon>
        <taxon>Arthropoda</taxon>
        <taxon>Chelicerata</taxon>
        <taxon>Arachnida</taxon>
        <taxon>Araneae</taxon>
        <taxon>Araneomorphae</taxon>
        <taxon>Entelegynae</taxon>
        <taxon>Araneoidea</taxon>
        <taxon>Araneidae</taxon>
        <taxon>Araneus</taxon>
    </lineage>
</organism>
<dbReference type="EMBL" id="BGPR01011958">
    <property type="protein sequence ID" value="GBN53822.1"/>
    <property type="molecule type" value="Genomic_DNA"/>
</dbReference>
<feature type="region of interest" description="Disordered" evidence="1">
    <location>
        <begin position="1"/>
        <end position="24"/>
    </location>
</feature>
<dbReference type="AlphaFoldDB" id="A0A4Y2PRJ6"/>
<evidence type="ECO:0000313" key="5">
    <source>
        <dbReference type="EMBL" id="GBN53829.1"/>
    </source>
</evidence>
<comment type="caution">
    <text evidence="2">The sequence shown here is derived from an EMBL/GenBank/DDBJ whole genome shotgun (WGS) entry which is preliminary data.</text>
</comment>
<evidence type="ECO:0000313" key="3">
    <source>
        <dbReference type="EMBL" id="GBN52708.1"/>
    </source>
</evidence>
<dbReference type="EMBL" id="BGPR01011736">
    <property type="protein sequence ID" value="GBN52706.1"/>
    <property type="molecule type" value="Genomic_DNA"/>
</dbReference>
<dbReference type="Proteomes" id="UP000499080">
    <property type="component" value="Unassembled WGS sequence"/>
</dbReference>
<dbReference type="EMBL" id="BGPR01011959">
    <property type="protein sequence ID" value="GBN53829.1"/>
    <property type="molecule type" value="Genomic_DNA"/>
</dbReference>
<accession>A0A4Y2PRJ6</accession>
<keyword evidence="6" id="KW-1185">Reference proteome</keyword>
<dbReference type="EMBL" id="BGPR01011737">
    <property type="protein sequence ID" value="GBN52708.1"/>
    <property type="molecule type" value="Genomic_DNA"/>
</dbReference>
<evidence type="ECO:0000313" key="6">
    <source>
        <dbReference type="Proteomes" id="UP000499080"/>
    </source>
</evidence>
<reference evidence="2 6" key="1">
    <citation type="journal article" date="2019" name="Sci. Rep.">
        <title>Orb-weaving spider Araneus ventricosus genome elucidates the spidroin gene catalogue.</title>
        <authorList>
            <person name="Kono N."/>
            <person name="Nakamura H."/>
            <person name="Ohtoshi R."/>
            <person name="Moran D.A.P."/>
            <person name="Shinohara A."/>
            <person name="Yoshida Y."/>
            <person name="Fujiwara M."/>
            <person name="Mori M."/>
            <person name="Tomita M."/>
            <person name="Arakawa K."/>
        </authorList>
    </citation>
    <scope>NUCLEOTIDE SEQUENCE [LARGE SCALE GENOMIC DNA]</scope>
</reference>
<gene>
    <name evidence="4" type="ORF">AVEN_199818_1</name>
    <name evidence="3" type="ORF">AVEN_33304_1</name>
    <name evidence="2" type="ORF">AVEN_5734_1</name>
    <name evidence="5" type="ORF">AVEN_65030_1</name>
</gene>
<evidence type="ECO:0000256" key="1">
    <source>
        <dbReference type="SAM" id="MobiDB-lite"/>
    </source>
</evidence>
<name>A0A4Y2PRJ6_ARAVE</name>
<sequence>MFLKVIPPDCQSTRSSEEHSPQQQSEIEVEVLTAMAHLLPKEVCPVIGVEVTPPHTLTIPPGEARTLLLIRRLLIHILVVPLWVCNKSNTFRRKFSLAAFIH</sequence>
<protein>
    <submittedName>
        <fullName evidence="2">Uncharacterized protein</fullName>
    </submittedName>
</protein>
<proteinExistence type="predicted"/>
<evidence type="ECO:0000313" key="2">
    <source>
        <dbReference type="EMBL" id="GBN52706.1"/>
    </source>
</evidence>